<evidence type="ECO:0000256" key="1">
    <source>
        <dbReference type="ARBA" id="ARBA00001593"/>
    </source>
</evidence>
<dbReference type="Gene3D" id="3.30.70.1230">
    <property type="entry name" value="Nucleotide cyclase"/>
    <property type="match status" value="1"/>
</dbReference>
<evidence type="ECO:0000256" key="9">
    <source>
        <dbReference type="ARBA" id="ARBA00022989"/>
    </source>
</evidence>
<sequence>MIFVLLVIVADLELFRHSDLHRDLRFLERLLLSVLPKHVAAEIREDLGAVVTGQFKKIYMSRHENVSILFADIVGFTAISSTCTAPELVKILNELFARFDKLSDKYHQLRIKILGDCYYCISGAPEERPDHAVLCVHMGLSMVDAIKSVREKTNTNVDMRVGVHTGAILAGVMGQRQWQFDVYSRDVVLANKMESAGMPGRVHISEKTLSFLKGEFEVVPGDGMSREEALRQAGLETYFITKVLKPYPMGTLDEKTEQNGRSGKDDKDSDNSDSDEQDETSKLTGNGEKNFEEDYKARLHQELLGRETKGHIRQQANPLTLFFKDPKLETEFRKIKDTVSLVSISGLPVISIFCTVAYFLVMSG</sequence>
<keyword evidence="16" id="KW-1185">Reference proteome</keyword>
<evidence type="ECO:0000256" key="11">
    <source>
        <dbReference type="ARBA" id="ARBA00023239"/>
    </source>
</evidence>
<feature type="region of interest" description="Disordered" evidence="12">
    <location>
        <begin position="250"/>
        <end position="291"/>
    </location>
</feature>
<keyword evidence="5" id="KW-0479">Metal-binding</keyword>
<dbReference type="InterPro" id="IPR029787">
    <property type="entry name" value="Nucleotide_cyclase"/>
</dbReference>
<evidence type="ECO:0000256" key="4">
    <source>
        <dbReference type="ARBA" id="ARBA00022692"/>
    </source>
</evidence>
<comment type="caution">
    <text evidence="15">The sequence shown here is derived from an EMBL/GenBank/DDBJ whole genome shotgun (WGS) entry which is preliminary data.</text>
</comment>
<name>A0A4Y2KM68_ARAVE</name>
<dbReference type="GO" id="GO:0005886">
    <property type="term" value="C:plasma membrane"/>
    <property type="evidence" value="ECO:0007669"/>
    <property type="project" value="TreeGrafter"/>
</dbReference>
<feature type="compositionally biased region" description="Basic and acidic residues" evidence="12">
    <location>
        <begin position="252"/>
        <end position="270"/>
    </location>
</feature>
<dbReference type="Proteomes" id="UP000499080">
    <property type="component" value="Unassembled WGS sequence"/>
</dbReference>
<protein>
    <recommendedName>
        <fullName evidence="3">adenylate cyclase</fullName>
        <ecNumber evidence="3">4.6.1.1</ecNumber>
    </recommendedName>
</protein>
<proteinExistence type="predicted"/>
<dbReference type="SUPFAM" id="SSF55073">
    <property type="entry name" value="Nucleotide cyclase"/>
    <property type="match status" value="1"/>
</dbReference>
<dbReference type="PROSITE" id="PS50125">
    <property type="entry name" value="GUANYLATE_CYCLASE_2"/>
    <property type="match status" value="1"/>
</dbReference>
<keyword evidence="11" id="KW-0456">Lyase</keyword>
<organism evidence="15 16">
    <name type="scientific">Araneus ventricosus</name>
    <name type="common">Orbweaver spider</name>
    <name type="synonym">Epeira ventricosa</name>
    <dbReference type="NCBI Taxonomy" id="182803"/>
    <lineage>
        <taxon>Eukaryota</taxon>
        <taxon>Metazoa</taxon>
        <taxon>Ecdysozoa</taxon>
        <taxon>Arthropoda</taxon>
        <taxon>Chelicerata</taxon>
        <taxon>Arachnida</taxon>
        <taxon>Araneae</taxon>
        <taxon>Araneomorphae</taxon>
        <taxon>Entelegynae</taxon>
        <taxon>Araneoidea</taxon>
        <taxon>Araneidae</taxon>
        <taxon>Araneus</taxon>
    </lineage>
</organism>
<dbReference type="GO" id="GO:0035556">
    <property type="term" value="P:intracellular signal transduction"/>
    <property type="evidence" value="ECO:0007669"/>
    <property type="project" value="InterPro"/>
</dbReference>
<evidence type="ECO:0000256" key="10">
    <source>
        <dbReference type="ARBA" id="ARBA00023136"/>
    </source>
</evidence>
<dbReference type="FunFam" id="3.30.70.1230:FF:000009">
    <property type="entry name" value="Adenylate cyclase"/>
    <property type="match status" value="1"/>
</dbReference>
<dbReference type="OrthoDB" id="10261550at2759"/>
<evidence type="ECO:0000256" key="5">
    <source>
        <dbReference type="ARBA" id="ARBA00022723"/>
    </source>
</evidence>
<feature type="domain" description="Guanylate cyclase" evidence="14">
    <location>
        <begin position="67"/>
        <end position="194"/>
    </location>
</feature>
<evidence type="ECO:0000256" key="12">
    <source>
        <dbReference type="SAM" id="MobiDB-lite"/>
    </source>
</evidence>
<gene>
    <name evidence="15" type="primary">ADCY3_1</name>
    <name evidence="15" type="ORF">AVEN_155644_1</name>
</gene>
<comment type="subcellular location">
    <subcellularLocation>
        <location evidence="2">Membrane</location>
        <topology evidence="2">Multi-pass membrane protein</topology>
    </subcellularLocation>
</comment>
<keyword evidence="9 13" id="KW-1133">Transmembrane helix</keyword>
<comment type="catalytic activity">
    <reaction evidence="1">
        <text>ATP = 3',5'-cyclic AMP + diphosphate</text>
        <dbReference type="Rhea" id="RHEA:15389"/>
        <dbReference type="ChEBI" id="CHEBI:30616"/>
        <dbReference type="ChEBI" id="CHEBI:33019"/>
        <dbReference type="ChEBI" id="CHEBI:58165"/>
        <dbReference type="EC" id="4.6.1.1"/>
    </reaction>
</comment>
<evidence type="ECO:0000256" key="2">
    <source>
        <dbReference type="ARBA" id="ARBA00004141"/>
    </source>
</evidence>
<dbReference type="EC" id="4.6.1.1" evidence="3"/>
<keyword evidence="6" id="KW-0547">Nucleotide-binding</keyword>
<accession>A0A4Y2KM68</accession>
<evidence type="ECO:0000313" key="16">
    <source>
        <dbReference type="Proteomes" id="UP000499080"/>
    </source>
</evidence>
<evidence type="ECO:0000256" key="7">
    <source>
        <dbReference type="ARBA" id="ARBA00022840"/>
    </source>
</evidence>
<dbReference type="PANTHER" id="PTHR45627">
    <property type="entry name" value="ADENYLATE CYCLASE TYPE 1"/>
    <property type="match status" value="1"/>
</dbReference>
<keyword evidence="7" id="KW-0067">ATP-binding</keyword>
<dbReference type="GO" id="GO:0046872">
    <property type="term" value="F:metal ion binding"/>
    <property type="evidence" value="ECO:0007669"/>
    <property type="project" value="UniProtKB-KW"/>
</dbReference>
<evidence type="ECO:0000256" key="3">
    <source>
        <dbReference type="ARBA" id="ARBA00012201"/>
    </source>
</evidence>
<dbReference type="PANTHER" id="PTHR45627:SF30">
    <property type="entry name" value="ADENYLATE CYCLASE TYPE 3"/>
    <property type="match status" value="1"/>
</dbReference>
<dbReference type="GO" id="GO:0007189">
    <property type="term" value="P:adenylate cyclase-activating G protein-coupled receptor signaling pathway"/>
    <property type="evidence" value="ECO:0007669"/>
    <property type="project" value="TreeGrafter"/>
</dbReference>
<evidence type="ECO:0000313" key="15">
    <source>
        <dbReference type="EMBL" id="GBN02687.1"/>
    </source>
</evidence>
<keyword evidence="4 13" id="KW-0812">Transmembrane</keyword>
<dbReference type="InterPro" id="IPR001054">
    <property type="entry name" value="A/G_cyclase"/>
</dbReference>
<evidence type="ECO:0000256" key="13">
    <source>
        <dbReference type="SAM" id="Phobius"/>
    </source>
</evidence>
<evidence type="ECO:0000256" key="6">
    <source>
        <dbReference type="ARBA" id="ARBA00022741"/>
    </source>
</evidence>
<dbReference type="AlphaFoldDB" id="A0A4Y2KM68"/>
<evidence type="ECO:0000256" key="8">
    <source>
        <dbReference type="ARBA" id="ARBA00022842"/>
    </source>
</evidence>
<keyword evidence="10 13" id="KW-0472">Membrane</keyword>
<reference evidence="15 16" key="1">
    <citation type="journal article" date="2019" name="Sci. Rep.">
        <title>Orb-weaving spider Araneus ventricosus genome elucidates the spidroin gene catalogue.</title>
        <authorList>
            <person name="Kono N."/>
            <person name="Nakamura H."/>
            <person name="Ohtoshi R."/>
            <person name="Moran D.A.P."/>
            <person name="Shinohara A."/>
            <person name="Yoshida Y."/>
            <person name="Fujiwara M."/>
            <person name="Mori M."/>
            <person name="Tomita M."/>
            <person name="Arakawa K."/>
        </authorList>
    </citation>
    <scope>NUCLEOTIDE SEQUENCE [LARGE SCALE GENOMIC DNA]</scope>
</reference>
<dbReference type="GO" id="GO:0005524">
    <property type="term" value="F:ATP binding"/>
    <property type="evidence" value="ECO:0007669"/>
    <property type="project" value="UniProtKB-KW"/>
</dbReference>
<keyword evidence="8" id="KW-0460">Magnesium</keyword>
<dbReference type="GO" id="GO:0004016">
    <property type="term" value="F:adenylate cyclase activity"/>
    <property type="evidence" value="ECO:0007669"/>
    <property type="project" value="UniProtKB-EC"/>
</dbReference>
<dbReference type="CDD" id="cd07302">
    <property type="entry name" value="CHD"/>
    <property type="match status" value="1"/>
</dbReference>
<feature type="transmembrane region" description="Helical" evidence="13">
    <location>
        <begin position="339"/>
        <end position="361"/>
    </location>
</feature>
<dbReference type="GO" id="GO:0006171">
    <property type="term" value="P:cAMP biosynthetic process"/>
    <property type="evidence" value="ECO:0007669"/>
    <property type="project" value="TreeGrafter"/>
</dbReference>
<dbReference type="SMART" id="SM00044">
    <property type="entry name" value="CYCc"/>
    <property type="match status" value="1"/>
</dbReference>
<evidence type="ECO:0000259" key="14">
    <source>
        <dbReference type="PROSITE" id="PS50125"/>
    </source>
</evidence>
<dbReference type="EMBL" id="BGPR01004724">
    <property type="protein sequence ID" value="GBN02687.1"/>
    <property type="molecule type" value="Genomic_DNA"/>
</dbReference>
<dbReference type="Pfam" id="PF00211">
    <property type="entry name" value="Guanylate_cyc"/>
    <property type="match status" value="1"/>
</dbReference>